<gene>
    <name evidence="7" type="ORF">MSPICULIGERA_LOCUS3541</name>
</gene>
<keyword evidence="8" id="KW-1185">Reference proteome</keyword>
<dbReference type="PANTHER" id="PTHR23041:SF78">
    <property type="entry name" value="E3 UBIQUITIN-PROTEIN LIGASE RNF4"/>
    <property type="match status" value="1"/>
</dbReference>
<feature type="domain" description="RING-type" evidence="6">
    <location>
        <begin position="115"/>
        <end position="161"/>
    </location>
</feature>
<evidence type="ECO:0000256" key="1">
    <source>
        <dbReference type="ARBA" id="ARBA00022723"/>
    </source>
</evidence>
<evidence type="ECO:0000259" key="6">
    <source>
        <dbReference type="PROSITE" id="PS50089"/>
    </source>
</evidence>
<dbReference type="InterPro" id="IPR047134">
    <property type="entry name" value="RNF4"/>
</dbReference>
<keyword evidence="5" id="KW-0812">Transmembrane</keyword>
<keyword evidence="1" id="KW-0479">Metal-binding</keyword>
<feature type="non-terminal residue" evidence="7">
    <location>
        <position position="277"/>
    </location>
</feature>
<evidence type="ECO:0000256" key="4">
    <source>
        <dbReference type="PROSITE-ProRule" id="PRU00175"/>
    </source>
</evidence>
<accession>A0AA36FRZ2</accession>
<keyword evidence="3" id="KW-0862">Zinc</keyword>
<keyword evidence="2 4" id="KW-0863">Zinc-finger</keyword>
<proteinExistence type="predicted"/>
<feature type="transmembrane region" description="Helical" evidence="5">
    <location>
        <begin position="36"/>
        <end position="59"/>
    </location>
</feature>
<dbReference type="PROSITE" id="PS00518">
    <property type="entry name" value="ZF_RING_1"/>
    <property type="match status" value="1"/>
</dbReference>
<evidence type="ECO:0000313" key="7">
    <source>
        <dbReference type="EMBL" id="CAJ0564876.1"/>
    </source>
</evidence>
<protein>
    <recommendedName>
        <fullName evidence="6">RING-type domain-containing protein</fullName>
    </recommendedName>
</protein>
<feature type="transmembrane region" description="Helical" evidence="5">
    <location>
        <begin position="246"/>
        <end position="267"/>
    </location>
</feature>
<reference evidence="7" key="1">
    <citation type="submission" date="2023-06" db="EMBL/GenBank/DDBJ databases">
        <authorList>
            <person name="Delattre M."/>
        </authorList>
    </citation>
    <scope>NUCLEOTIDE SEQUENCE</scope>
    <source>
        <strain evidence="7">AF72</strain>
    </source>
</reference>
<dbReference type="InterPro" id="IPR001841">
    <property type="entry name" value="Znf_RING"/>
</dbReference>
<dbReference type="InterPro" id="IPR013083">
    <property type="entry name" value="Znf_RING/FYVE/PHD"/>
</dbReference>
<evidence type="ECO:0000256" key="5">
    <source>
        <dbReference type="SAM" id="Phobius"/>
    </source>
</evidence>
<dbReference type="SUPFAM" id="SSF57850">
    <property type="entry name" value="RING/U-box"/>
    <property type="match status" value="1"/>
</dbReference>
<feature type="transmembrane region" description="Helical" evidence="5">
    <location>
        <begin position="205"/>
        <end position="226"/>
    </location>
</feature>
<dbReference type="GO" id="GO:0008270">
    <property type="term" value="F:zinc ion binding"/>
    <property type="evidence" value="ECO:0007669"/>
    <property type="project" value="UniProtKB-KW"/>
</dbReference>
<evidence type="ECO:0000256" key="3">
    <source>
        <dbReference type="ARBA" id="ARBA00022833"/>
    </source>
</evidence>
<dbReference type="Gene3D" id="3.30.40.10">
    <property type="entry name" value="Zinc/RING finger domain, C3HC4 (zinc finger)"/>
    <property type="match status" value="1"/>
</dbReference>
<comment type="caution">
    <text evidence="7">The sequence shown here is derived from an EMBL/GenBank/DDBJ whole genome shotgun (WGS) entry which is preliminary data.</text>
</comment>
<dbReference type="AlphaFoldDB" id="A0AA36FRZ2"/>
<dbReference type="Pfam" id="PF13445">
    <property type="entry name" value="zf-RING_UBOX"/>
    <property type="match status" value="1"/>
</dbReference>
<evidence type="ECO:0000256" key="2">
    <source>
        <dbReference type="ARBA" id="ARBA00022771"/>
    </source>
</evidence>
<dbReference type="EMBL" id="CATQJA010000933">
    <property type="protein sequence ID" value="CAJ0564876.1"/>
    <property type="molecule type" value="Genomic_DNA"/>
</dbReference>
<sequence length="277" mass="30702">MTEPQFLPLKPADEPETSGVVSLECGVCYEGGDPGIMVVTTCGSIVFGFLAFAHCLIIGHTAYAGEVDKAERAALLGLWVMDAVQLIVMTRKAYICRKFCLRGPVRLYPQNRLECGVCYEDCDPGIMVVTTCGHLFCASCMRGLVEFAAKKMAGLLKCAGCLRPLNLNEIIPLQGQKGVKNPWLNAKNLKIPQPKFVYYQASKEFFHPLVIQAFFCLLLAIAHFAIGACTVWKKESSIAGQIGMMFLWTMDFAQMVAMGYYTAYFLYQSAMMNHPNR</sequence>
<keyword evidence="5" id="KW-1133">Transmembrane helix</keyword>
<organism evidence="7 8">
    <name type="scientific">Mesorhabditis spiculigera</name>
    <dbReference type="NCBI Taxonomy" id="96644"/>
    <lineage>
        <taxon>Eukaryota</taxon>
        <taxon>Metazoa</taxon>
        <taxon>Ecdysozoa</taxon>
        <taxon>Nematoda</taxon>
        <taxon>Chromadorea</taxon>
        <taxon>Rhabditida</taxon>
        <taxon>Rhabditina</taxon>
        <taxon>Rhabditomorpha</taxon>
        <taxon>Rhabditoidea</taxon>
        <taxon>Rhabditidae</taxon>
        <taxon>Mesorhabditinae</taxon>
        <taxon>Mesorhabditis</taxon>
    </lineage>
</organism>
<keyword evidence="5" id="KW-0472">Membrane</keyword>
<evidence type="ECO:0000313" key="8">
    <source>
        <dbReference type="Proteomes" id="UP001177023"/>
    </source>
</evidence>
<dbReference type="PANTHER" id="PTHR23041">
    <property type="entry name" value="RING FINGER DOMAIN-CONTAINING"/>
    <property type="match status" value="1"/>
</dbReference>
<dbReference type="PROSITE" id="PS50089">
    <property type="entry name" value="ZF_RING_2"/>
    <property type="match status" value="1"/>
</dbReference>
<dbReference type="InterPro" id="IPR027370">
    <property type="entry name" value="Znf-RING_euk"/>
</dbReference>
<dbReference type="Proteomes" id="UP001177023">
    <property type="component" value="Unassembled WGS sequence"/>
</dbReference>
<dbReference type="InterPro" id="IPR017907">
    <property type="entry name" value="Znf_RING_CS"/>
</dbReference>
<name>A0AA36FRZ2_9BILA</name>
<dbReference type="SMART" id="SM00184">
    <property type="entry name" value="RING"/>
    <property type="match status" value="1"/>
</dbReference>